<dbReference type="InterPro" id="IPR011009">
    <property type="entry name" value="Kinase-like_dom_sf"/>
</dbReference>
<protein>
    <recommendedName>
        <fullName evidence="4">Protein kinase domain-containing protein</fullName>
    </recommendedName>
</protein>
<dbReference type="SUPFAM" id="SSF56112">
    <property type="entry name" value="Protein kinase-like (PK-like)"/>
    <property type="match status" value="1"/>
</dbReference>
<keyword evidence="1" id="KW-0547">Nucleotide-binding</keyword>
<sequence>MNIIFQTSFILVWAYKSLHPSPSSNVNMSIRSSPEVSMFNNAVNSSVQGLVFNFTDTDQYNNYEAARVSSRRAKALEDTLRILHSIQDERNLKSHPLLKLKGQDAQYQLDILHTIADHAQTLNQRIRFIALKMTLHLSEEIRELPSCYVIKNLILSPPPVPSGFLSFRYVYKGQITRVIRQGDNATYEGLDYAVKVFSLYLGNIDVTKHCLREAILWSHLKHPNVLPLLGVYYRDEDRKSVSFVSPWMEEGSLSVMLQGQPPMEVDMYILIHDIATGLRYLHDENVIHGNLNLDKVLISDDRRGVLCGFGRSRLEGDPEPVRGTPGFSAPEVLRDEPVSQKSDVYSFGCLWYQILKKMYDLPELRWLDKDSRKVDPTRPEGLPSREDLDLMWDMILLCLNEKPFFRPDLKSIIALVEAISNLKIMPAPDWDVESKRDDRDLASFWTYAMEPRGVSVYPLPVDATSLKTPAMERRGMSVYPLPVDATSLRTPAMEPRGASVYPRPSQTTQPQATNNIPQATDDDVVNLRDWTAFAAQGRGQGQGTGRG</sequence>
<evidence type="ECO:0000256" key="2">
    <source>
        <dbReference type="ARBA" id="ARBA00022840"/>
    </source>
</evidence>
<dbReference type="OrthoDB" id="4062651at2759"/>
<evidence type="ECO:0000256" key="3">
    <source>
        <dbReference type="SAM" id="MobiDB-lite"/>
    </source>
</evidence>
<dbReference type="GO" id="GO:0005886">
    <property type="term" value="C:plasma membrane"/>
    <property type="evidence" value="ECO:0007669"/>
    <property type="project" value="TreeGrafter"/>
</dbReference>
<reference evidence="5 6" key="1">
    <citation type="journal article" date="2020" name="ISME J.">
        <title>Uncovering the hidden diversity of litter-decomposition mechanisms in mushroom-forming fungi.</title>
        <authorList>
            <person name="Floudas D."/>
            <person name="Bentzer J."/>
            <person name="Ahren D."/>
            <person name="Johansson T."/>
            <person name="Persson P."/>
            <person name="Tunlid A."/>
        </authorList>
    </citation>
    <scope>NUCLEOTIDE SEQUENCE [LARGE SCALE GENOMIC DNA]</scope>
    <source>
        <strain evidence="5 6">CBS 291.85</strain>
    </source>
</reference>
<organism evidence="5 6">
    <name type="scientific">Tetrapyrgos nigripes</name>
    <dbReference type="NCBI Taxonomy" id="182062"/>
    <lineage>
        <taxon>Eukaryota</taxon>
        <taxon>Fungi</taxon>
        <taxon>Dikarya</taxon>
        <taxon>Basidiomycota</taxon>
        <taxon>Agaricomycotina</taxon>
        <taxon>Agaricomycetes</taxon>
        <taxon>Agaricomycetidae</taxon>
        <taxon>Agaricales</taxon>
        <taxon>Marasmiineae</taxon>
        <taxon>Marasmiaceae</taxon>
        <taxon>Tetrapyrgos</taxon>
    </lineage>
</organism>
<dbReference type="GO" id="GO:0004672">
    <property type="term" value="F:protein kinase activity"/>
    <property type="evidence" value="ECO:0007669"/>
    <property type="project" value="InterPro"/>
</dbReference>
<dbReference type="PANTHER" id="PTHR27001">
    <property type="entry name" value="OS01G0253100 PROTEIN"/>
    <property type="match status" value="1"/>
</dbReference>
<keyword evidence="6" id="KW-1185">Reference proteome</keyword>
<dbReference type="Proteomes" id="UP000559256">
    <property type="component" value="Unassembled WGS sequence"/>
</dbReference>
<dbReference type="InterPro" id="IPR001245">
    <property type="entry name" value="Ser-Thr/Tyr_kinase_cat_dom"/>
</dbReference>
<keyword evidence="2" id="KW-0067">ATP-binding</keyword>
<dbReference type="PROSITE" id="PS50011">
    <property type="entry name" value="PROTEIN_KINASE_DOM"/>
    <property type="match status" value="1"/>
</dbReference>
<dbReference type="Pfam" id="PF07714">
    <property type="entry name" value="PK_Tyr_Ser-Thr"/>
    <property type="match status" value="1"/>
</dbReference>
<gene>
    <name evidence="5" type="ORF">D9758_013596</name>
</gene>
<feature type="region of interest" description="Disordered" evidence="3">
    <location>
        <begin position="492"/>
        <end position="521"/>
    </location>
</feature>
<feature type="compositionally biased region" description="Polar residues" evidence="3">
    <location>
        <begin position="504"/>
        <end position="518"/>
    </location>
</feature>
<dbReference type="AlphaFoldDB" id="A0A8H5C9A2"/>
<dbReference type="EMBL" id="JAACJM010000217">
    <property type="protein sequence ID" value="KAF5337490.1"/>
    <property type="molecule type" value="Genomic_DNA"/>
</dbReference>
<evidence type="ECO:0000313" key="5">
    <source>
        <dbReference type="EMBL" id="KAF5337490.1"/>
    </source>
</evidence>
<dbReference type="GO" id="GO:0005524">
    <property type="term" value="F:ATP binding"/>
    <property type="evidence" value="ECO:0007669"/>
    <property type="project" value="UniProtKB-KW"/>
</dbReference>
<evidence type="ECO:0000256" key="1">
    <source>
        <dbReference type="ARBA" id="ARBA00022741"/>
    </source>
</evidence>
<comment type="caution">
    <text evidence="5">The sequence shown here is derived from an EMBL/GenBank/DDBJ whole genome shotgun (WGS) entry which is preliminary data.</text>
</comment>
<dbReference type="PANTHER" id="PTHR27001:SF931">
    <property type="entry name" value="OS11G0664100 PROTEIN"/>
    <property type="match status" value="1"/>
</dbReference>
<feature type="domain" description="Protein kinase" evidence="4">
    <location>
        <begin position="164"/>
        <end position="419"/>
    </location>
</feature>
<accession>A0A8H5C9A2</accession>
<evidence type="ECO:0000259" key="4">
    <source>
        <dbReference type="PROSITE" id="PS50011"/>
    </source>
</evidence>
<name>A0A8H5C9A2_9AGAR</name>
<proteinExistence type="predicted"/>
<dbReference type="InterPro" id="IPR000719">
    <property type="entry name" value="Prot_kinase_dom"/>
</dbReference>
<dbReference type="Gene3D" id="1.10.510.10">
    <property type="entry name" value="Transferase(Phosphotransferase) domain 1"/>
    <property type="match status" value="1"/>
</dbReference>
<evidence type="ECO:0000313" key="6">
    <source>
        <dbReference type="Proteomes" id="UP000559256"/>
    </source>
</evidence>